<feature type="region of interest" description="Disordered" evidence="1">
    <location>
        <begin position="1"/>
        <end position="40"/>
    </location>
</feature>
<reference evidence="2 3" key="1">
    <citation type="journal article" date="2018" name="PLoS ONE">
        <title>The draft genome of Kipferlia bialata reveals reductive genome evolution in fornicate parasites.</title>
        <authorList>
            <person name="Tanifuji G."/>
            <person name="Takabayashi S."/>
            <person name="Kume K."/>
            <person name="Takagi M."/>
            <person name="Nakayama T."/>
            <person name="Kamikawa R."/>
            <person name="Inagaki Y."/>
            <person name="Hashimoto T."/>
        </authorList>
    </citation>
    <scope>NUCLEOTIDE SEQUENCE [LARGE SCALE GENOMIC DNA]</scope>
    <source>
        <strain evidence="2">NY0173</strain>
    </source>
</reference>
<evidence type="ECO:0000256" key="1">
    <source>
        <dbReference type="SAM" id="MobiDB-lite"/>
    </source>
</evidence>
<feature type="compositionally biased region" description="Basic and acidic residues" evidence="1">
    <location>
        <begin position="1"/>
        <end position="11"/>
    </location>
</feature>
<sequence length="40" mass="4199">GDVEMSPKEGEATEAQETEAEAKDSVTVEEVDSVGDVAME</sequence>
<keyword evidence="3" id="KW-1185">Reference proteome</keyword>
<evidence type="ECO:0000313" key="3">
    <source>
        <dbReference type="Proteomes" id="UP000265618"/>
    </source>
</evidence>
<gene>
    <name evidence="2" type="ORF">KIPB_010327</name>
</gene>
<dbReference type="AlphaFoldDB" id="A0A391NYR0"/>
<protein>
    <submittedName>
        <fullName evidence="2">Uncharacterized protein</fullName>
    </submittedName>
</protein>
<organism evidence="2 3">
    <name type="scientific">Kipferlia bialata</name>
    <dbReference type="NCBI Taxonomy" id="797122"/>
    <lineage>
        <taxon>Eukaryota</taxon>
        <taxon>Metamonada</taxon>
        <taxon>Carpediemonas-like organisms</taxon>
        <taxon>Kipferlia</taxon>
    </lineage>
</organism>
<dbReference type="EMBL" id="BDIP01003808">
    <property type="protein sequence ID" value="GCA63503.1"/>
    <property type="molecule type" value="Genomic_DNA"/>
</dbReference>
<feature type="non-terminal residue" evidence="2">
    <location>
        <position position="1"/>
    </location>
</feature>
<proteinExistence type="predicted"/>
<comment type="caution">
    <text evidence="2">The sequence shown here is derived from an EMBL/GenBank/DDBJ whole genome shotgun (WGS) entry which is preliminary data.</text>
</comment>
<dbReference type="Proteomes" id="UP000265618">
    <property type="component" value="Unassembled WGS sequence"/>
</dbReference>
<evidence type="ECO:0000313" key="2">
    <source>
        <dbReference type="EMBL" id="GCA63503.1"/>
    </source>
</evidence>
<accession>A0A391NYR0</accession>
<feature type="compositionally biased region" description="Acidic residues" evidence="1">
    <location>
        <begin position="27"/>
        <end position="40"/>
    </location>
</feature>
<name>A0A391NYR0_9EUKA</name>